<organism evidence="6 7">
    <name type="scientific">Parahaliea aestuarii</name>
    <dbReference type="NCBI Taxonomy" id="1852021"/>
    <lineage>
        <taxon>Bacteria</taxon>
        <taxon>Pseudomonadati</taxon>
        <taxon>Pseudomonadota</taxon>
        <taxon>Gammaproteobacteria</taxon>
        <taxon>Cellvibrionales</taxon>
        <taxon>Halieaceae</taxon>
        <taxon>Parahaliea</taxon>
    </lineage>
</organism>
<dbReference type="SUPFAM" id="SSF48179">
    <property type="entry name" value="6-phosphogluconate dehydrogenase C-terminal domain-like"/>
    <property type="match status" value="1"/>
</dbReference>
<dbReference type="PANTHER" id="PTHR22981:SF7">
    <property type="entry name" value="3-HYDROXYISOBUTYRATE DEHYDROGENASE, MITOCHONDRIAL"/>
    <property type="match status" value="1"/>
</dbReference>
<name>A0A5C8ZVY2_9GAMM</name>
<evidence type="ECO:0000256" key="2">
    <source>
        <dbReference type="ARBA" id="ARBA00023027"/>
    </source>
</evidence>
<dbReference type="GO" id="GO:0051287">
    <property type="term" value="F:NAD binding"/>
    <property type="evidence" value="ECO:0007669"/>
    <property type="project" value="InterPro"/>
</dbReference>
<feature type="domain" description="3-hydroxyisobutyrate dehydrogenase-like NAD-binding" evidence="5">
    <location>
        <begin position="168"/>
        <end position="277"/>
    </location>
</feature>
<reference evidence="6 7" key="1">
    <citation type="submission" date="2019-08" db="EMBL/GenBank/DDBJ databases">
        <title>Parahaliea maris sp. nov., isolated from the surface seawater.</title>
        <authorList>
            <person name="Liu Y."/>
        </authorList>
    </citation>
    <scope>NUCLEOTIDE SEQUENCE [LARGE SCALE GENOMIC DNA]</scope>
    <source>
        <strain evidence="6 7">S2-26</strain>
    </source>
</reference>
<dbReference type="Proteomes" id="UP000321933">
    <property type="component" value="Unassembled WGS sequence"/>
</dbReference>
<feature type="active site" evidence="3">
    <location>
        <position position="174"/>
    </location>
</feature>
<proteinExistence type="predicted"/>
<dbReference type="Gene3D" id="3.40.50.720">
    <property type="entry name" value="NAD(P)-binding Rossmann-like Domain"/>
    <property type="match status" value="1"/>
</dbReference>
<protein>
    <submittedName>
        <fullName evidence="6">NAD(P)-dependent oxidoreductase</fullName>
    </submittedName>
</protein>
<keyword evidence="2" id="KW-0520">NAD</keyword>
<comment type="caution">
    <text evidence="6">The sequence shown here is derived from an EMBL/GenBank/DDBJ whole genome shotgun (WGS) entry which is preliminary data.</text>
</comment>
<dbReference type="InterPro" id="IPR029154">
    <property type="entry name" value="HIBADH-like_NADP-bd"/>
</dbReference>
<dbReference type="OrthoDB" id="9786703at2"/>
<dbReference type="InterPro" id="IPR006115">
    <property type="entry name" value="6PGDH_NADP-bd"/>
</dbReference>
<dbReference type="InterPro" id="IPR015815">
    <property type="entry name" value="HIBADH-related"/>
</dbReference>
<dbReference type="PIRSF" id="PIRSF000103">
    <property type="entry name" value="HIBADH"/>
    <property type="match status" value="1"/>
</dbReference>
<evidence type="ECO:0000313" key="7">
    <source>
        <dbReference type="Proteomes" id="UP000321933"/>
    </source>
</evidence>
<dbReference type="InterPro" id="IPR013328">
    <property type="entry name" value="6PGD_dom2"/>
</dbReference>
<evidence type="ECO:0000259" key="4">
    <source>
        <dbReference type="Pfam" id="PF03446"/>
    </source>
</evidence>
<dbReference type="Pfam" id="PF14833">
    <property type="entry name" value="NAD_binding_11"/>
    <property type="match status" value="1"/>
</dbReference>
<evidence type="ECO:0000259" key="5">
    <source>
        <dbReference type="Pfam" id="PF14833"/>
    </source>
</evidence>
<dbReference type="GO" id="GO:0050661">
    <property type="term" value="F:NADP binding"/>
    <property type="evidence" value="ECO:0007669"/>
    <property type="project" value="InterPro"/>
</dbReference>
<dbReference type="Pfam" id="PF03446">
    <property type="entry name" value="NAD_binding_2"/>
    <property type="match status" value="1"/>
</dbReference>
<gene>
    <name evidence="6" type="ORF">FVW59_11415</name>
</gene>
<dbReference type="RefSeq" id="WP_148064449.1">
    <property type="nucleotide sequence ID" value="NZ_VRYZ01000004.1"/>
</dbReference>
<dbReference type="EMBL" id="VRYZ01000004">
    <property type="protein sequence ID" value="TXS91752.1"/>
    <property type="molecule type" value="Genomic_DNA"/>
</dbReference>
<dbReference type="Gene3D" id="1.10.1040.10">
    <property type="entry name" value="N-(1-d-carboxylethyl)-l-norvaline Dehydrogenase, domain 2"/>
    <property type="match status" value="1"/>
</dbReference>
<sequence length="285" mass="29760">MSALSSAGYIGLGSIGKPSAVRLLQGPWQTFVYDVVDAAVQELVDKGATACASPGELASRCQHIGICVRDDHQVEELLYGEGGLIANAAPGTLIAIHSTVSRAALQRWGADCRTARISLIDAGITGGPTGAEAGTLCYMVGGTADEVARATPVFETSGERIVHAGELGAGMLLKLCNNLMTYAEFMAMSEACRLAEAGGLSVDVLREVGLSNGVVNESMHRFVSNRNALAAGCTEEEMAAIFGPFGRLGEKDLDCALSSAEELGVSLPSTARLREVVYDLFMNKA</sequence>
<dbReference type="GO" id="GO:0016616">
    <property type="term" value="F:oxidoreductase activity, acting on the CH-OH group of donors, NAD or NADP as acceptor"/>
    <property type="evidence" value="ECO:0007669"/>
    <property type="project" value="TreeGrafter"/>
</dbReference>
<feature type="domain" description="6-phosphogluconate dehydrogenase NADP-binding" evidence="4">
    <location>
        <begin position="8"/>
        <end position="165"/>
    </location>
</feature>
<keyword evidence="7" id="KW-1185">Reference proteome</keyword>
<dbReference type="AlphaFoldDB" id="A0A5C8ZVY2"/>
<evidence type="ECO:0000313" key="6">
    <source>
        <dbReference type="EMBL" id="TXS91752.1"/>
    </source>
</evidence>
<accession>A0A5C8ZVY2</accession>
<dbReference type="SUPFAM" id="SSF51735">
    <property type="entry name" value="NAD(P)-binding Rossmann-fold domains"/>
    <property type="match status" value="1"/>
</dbReference>
<dbReference type="InterPro" id="IPR008927">
    <property type="entry name" value="6-PGluconate_DH-like_C_sf"/>
</dbReference>
<evidence type="ECO:0000256" key="3">
    <source>
        <dbReference type="PIRSR" id="PIRSR000103-1"/>
    </source>
</evidence>
<dbReference type="PANTHER" id="PTHR22981">
    <property type="entry name" value="3-HYDROXYISOBUTYRATE DEHYDROGENASE-RELATED"/>
    <property type="match status" value="1"/>
</dbReference>
<keyword evidence="1" id="KW-0560">Oxidoreductase</keyword>
<dbReference type="InterPro" id="IPR036291">
    <property type="entry name" value="NAD(P)-bd_dom_sf"/>
</dbReference>
<evidence type="ECO:0000256" key="1">
    <source>
        <dbReference type="ARBA" id="ARBA00023002"/>
    </source>
</evidence>